<feature type="region of interest" description="Disordered" evidence="1">
    <location>
        <begin position="1"/>
        <end position="98"/>
    </location>
</feature>
<dbReference type="AlphaFoldDB" id="A0A8H3F5N9"/>
<accession>A0A8H3F5N9</accession>
<evidence type="ECO:0000256" key="1">
    <source>
        <dbReference type="SAM" id="MobiDB-lite"/>
    </source>
</evidence>
<dbReference type="PANTHER" id="PTHR12398:SF20">
    <property type="entry name" value="PROTEIN PHOSPHATASE 1 REGULATORY INHIBITOR SUBUNIT 2"/>
    <property type="match status" value="1"/>
</dbReference>
<reference evidence="2" key="1">
    <citation type="submission" date="2021-03" db="EMBL/GenBank/DDBJ databases">
        <authorList>
            <person name="Tagirdzhanova G."/>
        </authorList>
    </citation>
    <scope>NUCLEOTIDE SEQUENCE</scope>
</reference>
<name>A0A8H3F5N9_9LECA</name>
<dbReference type="OrthoDB" id="551302at2759"/>
<dbReference type="InterPro" id="IPR007062">
    <property type="entry name" value="PPI-2"/>
</dbReference>
<comment type="caution">
    <text evidence="2">The sequence shown here is derived from an EMBL/GenBank/DDBJ whole genome shotgun (WGS) entry which is preliminary data.</text>
</comment>
<dbReference type="GO" id="GO:0009966">
    <property type="term" value="P:regulation of signal transduction"/>
    <property type="evidence" value="ECO:0007669"/>
    <property type="project" value="InterPro"/>
</dbReference>
<sequence length="282" mass="30853">MAQTSSAFPIQQTDITKRPKGILKTASHTSPPRQQPSASAPAPSHSTSSASPSADLDLTLANTLQNAGHRRNSSQPRSSISRRQSGVPGVSADFADEPRLKWDEANLYLTEQEKSSTMKIDEPKTPYAKHYEPAEDEEEMRMLDAQELMVDEFDRVKSETPSGGSRASHSTREAGIPALELGEPEEAFGGGIGSGEGGRISRSGSVKGEKQVVLDPEADGEQIPKDHDGNIRHKEFEEMRKKHYEMKDIKGLLGHPEQIDDLMEDEESPPVPRTYRGIPNGS</sequence>
<dbReference type="GO" id="GO:0004864">
    <property type="term" value="F:protein phosphatase inhibitor activity"/>
    <property type="evidence" value="ECO:0007669"/>
    <property type="project" value="InterPro"/>
</dbReference>
<feature type="region of interest" description="Disordered" evidence="1">
    <location>
        <begin position="247"/>
        <end position="282"/>
    </location>
</feature>
<dbReference type="Gene3D" id="6.10.250.1050">
    <property type="match status" value="1"/>
</dbReference>
<feature type="compositionally biased region" description="Acidic residues" evidence="1">
    <location>
        <begin position="259"/>
        <end position="268"/>
    </location>
</feature>
<keyword evidence="3" id="KW-1185">Reference proteome</keyword>
<feature type="region of interest" description="Disordered" evidence="1">
    <location>
        <begin position="157"/>
        <end position="230"/>
    </location>
</feature>
<feature type="region of interest" description="Disordered" evidence="1">
    <location>
        <begin position="113"/>
        <end position="139"/>
    </location>
</feature>
<evidence type="ECO:0000313" key="3">
    <source>
        <dbReference type="Proteomes" id="UP000664521"/>
    </source>
</evidence>
<feature type="compositionally biased region" description="Polar residues" evidence="1">
    <location>
        <begin position="159"/>
        <end position="168"/>
    </location>
</feature>
<protein>
    <recommendedName>
        <fullName evidence="4">Glc8 protein</fullName>
    </recommendedName>
</protein>
<feature type="compositionally biased region" description="Gly residues" evidence="1">
    <location>
        <begin position="188"/>
        <end position="198"/>
    </location>
</feature>
<dbReference type="Pfam" id="PF04979">
    <property type="entry name" value="IPP-2"/>
    <property type="match status" value="1"/>
</dbReference>
<evidence type="ECO:0000313" key="2">
    <source>
        <dbReference type="EMBL" id="CAF9916457.1"/>
    </source>
</evidence>
<gene>
    <name evidence="2" type="ORF">HETSPECPRED_002916</name>
</gene>
<feature type="compositionally biased region" description="Basic and acidic residues" evidence="1">
    <location>
        <begin position="113"/>
        <end position="133"/>
    </location>
</feature>
<dbReference type="Proteomes" id="UP000664521">
    <property type="component" value="Unassembled WGS sequence"/>
</dbReference>
<organism evidence="2 3">
    <name type="scientific">Heterodermia speciosa</name>
    <dbReference type="NCBI Taxonomy" id="116794"/>
    <lineage>
        <taxon>Eukaryota</taxon>
        <taxon>Fungi</taxon>
        <taxon>Dikarya</taxon>
        <taxon>Ascomycota</taxon>
        <taxon>Pezizomycotina</taxon>
        <taxon>Lecanoromycetes</taxon>
        <taxon>OSLEUM clade</taxon>
        <taxon>Lecanoromycetidae</taxon>
        <taxon>Caliciales</taxon>
        <taxon>Physciaceae</taxon>
        <taxon>Heterodermia</taxon>
    </lineage>
</organism>
<feature type="compositionally biased region" description="Low complexity" evidence="1">
    <location>
        <begin position="29"/>
        <end position="54"/>
    </location>
</feature>
<dbReference type="EMBL" id="CAJPDS010000018">
    <property type="protein sequence ID" value="CAF9916457.1"/>
    <property type="molecule type" value="Genomic_DNA"/>
</dbReference>
<feature type="compositionally biased region" description="Polar residues" evidence="1">
    <location>
        <begin position="1"/>
        <end position="14"/>
    </location>
</feature>
<dbReference type="PANTHER" id="PTHR12398">
    <property type="entry name" value="PROTEIN PHOSPHATASE INHIBITOR"/>
    <property type="match status" value="1"/>
</dbReference>
<evidence type="ECO:0008006" key="4">
    <source>
        <dbReference type="Google" id="ProtNLM"/>
    </source>
</evidence>
<feature type="compositionally biased region" description="Low complexity" evidence="1">
    <location>
        <begin position="73"/>
        <end position="85"/>
    </location>
</feature>
<proteinExistence type="predicted"/>